<comment type="similarity">
    <text evidence="1">Belongs to the SurE nucleotidase family.</text>
</comment>
<dbReference type="Gene3D" id="3.40.1210.10">
    <property type="entry name" value="Survival protein SurE-like phosphatase/nucleotidase"/>
    <property type="match status" value="1"/>
</dbReference>
<dbReference type="PANTHER" id="PTHR30457:SF0">
    <property type="entry name" value="PHOSPHATASE, PUTATIVE (AFU_ORTHOLOGUE AFUA_4G01070)-RELATED"/>
    <property type="match status" value="1"/>
</dbReference>
<accession>A0A0G2G3E3</accession>
<sequence>MLFQSVALFTAASSALNIIVNNDDGFGSANIREFYRLLTAAGHNAWIVAPVDNESGQGGRSSFTTSRYLNSPSEYDIIPAGAPSFGTDPNDSKIWYYNGTPAACTFFALDYVVPRYWNGTEPDLLVAGPNFGLNLGPFLYTLSGTMGATYAAVNRDLPAISFSAGNSGQRGYTTVNSTNDPATVTAKLAVALVNQIAKNTKPGKRLLPHGYGLGVNIPYITSATNSSCVSPLFYQTRLTGSADVDIAVYNETSGLFTWENIVPPEGEGANTCINGDCNLPGETEIVDGASCRSSVSVFTIDYDAPSTSTTSKVMKSLQPLVSFYKGKRSKRHERQGWAQTRYQH</sequence>
<evidence type="ECO:0000256" key="2">
    <source>
        <dbReference type="ARBA" id="ARBA00022723"/>
    </source>
</evidence>
<evidence type="ECO:0000313" key="7">
    <source>
        <dbReference type="Proteomes" id="UP000053317"/>
    </source>
</evidence>
<dbReference type="InterPro" id="IPR030048">
    <property type="entry name" value="SurE"/>
</dbReference>
<dbReference type="GO" id="GO:0046872">
    <property type="term" value="F:metal ion binding"/>
    <property type="evidence" value="ECO:0007669"/>
    <property type="project" value="UniProtKB-KW"/>
</dbReference>
<keyword evidence="2" id="KW-0479">Metal-binding</keyword>
<dbReference type="Proteomes" id="UP000053317">
    <property type="component" value="Unassembled WGS sequence"/>
</dbReference>
<name>A0A0G2G3E3_PHACM</name>
<comment type="caution">
    <text evidence="6">The sequence shown here is derived from an EMBL/GenBank/DDBJ whole genome shotgun (WGS) entry which is preliminary data.</text>
</comment>
<dbReference type="EMBL" id="LCWF01000125">
    <property type="protein sequence ID" value="KKY18348.1"/>
    <property type="molecule type" value="Genomic_DNA"/>
</dbReference>
<evidence type="ECO:0000256" key="1">
    <source>
        <dbReference type="ARBA" id="ARBA00011062"/>
    </source>
</evidence>
<dbReference type="PANTHER" id="PTHR30457">
    <property type="entry name" value="5'-NUCLEOTIDASE SURE"/>
    <property type="match status" value="1"/>
</dbReference>
<feature type="signal peptide" evidence="4">
    <location>
        <begin position="1"/>
        <end position="15"/>
    </location>
</feature>
<keyword evidence="4" id="KW-0732">Signal</keyword>
<reference evidence="6 7" key="1">
    <citation type="submission" date="2015-05" db="EMBL/GenBank/DDBJ databases">
        <title>Distinctive expansion of gene families associated with plant cell wall degradation and secondary metabolism in the genomes of grapevine trunk pathogens.</title>
        <authorList>
            <person name="Lawrence D.P."/>
            <person name="Travadon R."/>
            <person name="Rolshausen P.E."/>
            <person name="Baumgartner K."/>
        </authorList>
    </citation>
    <scope>NUCLEOTIDE SEQUENCE [LARGE SCALE GENOMIC DNA]</scope>
    <source>
        <strain evidence="6">UCRPC4</strain>
    </source>
</reference>
<evidence type="ECO:0000256" key="4">
    <source>
        <dbReference type="SAM" id="SignalP"/>
    </source>
</evidence>
<reference evidence="6 7" key="2">
    <citation type="submission" date="2015-05" db="EMBL/GenBank/DDBJ databases">
        <authorList>
            <person name="Morales-Cruz A."/>
            <person name="Amrine K.C."/>
            <person name="Cantu D."/>
        </authorList>
    </citation>
    <scope>NUCLEOTIDE SEQUENCE [LARGE SCALE GENOMIC DNA]</scope>
    <source>
        <strain evidence="6">UCRPC4</strain>
    </source>
</reference>
<dbReference type="InterPro" id="IPR002828">
    <property type="entry name" value="SurE-like_Pase/nucleotidase"/>
</dbReference>
<dbReference type="SUPFAM" id="SSF64167">
    <property type="entry name" value="SurE-like"/>
    <property type="match status" value="1"/>
</dbReference>
<feature type="chain" id="PRO_5012407284" evidence="4">
    <location>
        <begin position="16"/>
        <end position="344"/>
    </location>
</feature>
<dbReference type="InterPro" id="IPR036523">
    <property type="entry name" value="SurE-like_sf"/>
</dbReference>
<proteinExistence type="inferred from homology"/>
<dbReference type="OrthoDB" id="4018688at2759"/>
<protein>
    <submittedName>
        <fullName evidence="6">Putative acid phosphatase</fullName>
    </submittedName>
</protein>
<organism evidence="6 7">
    <name type="scientific">Phaeomoniella chlamydospora</name>
    <name type="common">Phaeoacremonium chlamydosporum</name>
    <dbReference type="NCBI Taxonomy" id="158046"/>
    <lineage>
        <taxon>Eukaryota</taxon>
        <taxon>Fungi</taxon>
        <taxon>Dikarya</taxon>
        <taxon>Ascomycota</taxon>
        <taxon>Pezizomycotina</taxon>
        <taxon>Eurotiomycetes</taxon>
        <taxon>Chaetothyriomycetidae</taxon>
        <taxon>Phaeomoniellales</taxon>
        <taxon>Phaeomoniellaceae</taxon>
        <taxon>Phaeomoniella</taxon>
    </lineage>
</organism>
<evidence type="ECO:0000313" key="6">
    <source>
        <dbReference type="EMBL" id="KKY18348.1"/>
    </source>
</evidence>
<dbReference type="Pfam" id="PF01975">
    <property type="entry name" value="SurE"/>
    <property type="match status" value="1"/>
</dbReference>
<gene>
    <name evidence="6" type="ORF">UCRPC4_g05009</name>
</gene>
<evidence type="ECO:0000259" key="5">
    <source>
        <dbReference type="Pfam" id="PF01975"/>
    </source>
</evidence>
<keyword evidence="3" id="KW-0378">Hydrolase</keyword>
<dbReference type="GO" id="GO:0008252">
    <property type="term" value="F:nucleotidase activity"/>
    <property type="evidence" value="ECO:0007669"/>
    <property type="project" value="InterPro"/>
</dbReference>
<dbReference type="AlphaFoldDB" id="A0A0G2G3E3"/>
<keyword evidence="7" id="KW-1185">Reference proteome</keyword>
<feature type="domain" description="Survival protein SurE-like phosphatase/nucleotidase" evidence="5">
    <location>
        <begin position="18"/>
        <end position="222"/>
    </location>
</feature>
<evidence type="ECO:0000256" key="3">
    <source>
        <dbReference type="ARBA" id="ARBA00022801"/>
    </source>
</evidence>